<accession>A0ACC4CWM8</accession>
<proteinExistence type="predicted"/>
<name>A0ACC4CWM8_POPAL</name>
<protein>
    <submittedName>
        <fullName evidence="1">Uncharacterized protein</fullName>
    </submittedName>
</protein>
<organism evidence="1 2">
    <name type="scientific">Populus alba</name>
    <name type="common">White poplar</name>
    <dbReference type="NCBI Taxonomy" id="43335"/>
    <lineage>
        <taxon>Eukaryota</taxon>
        <taxon>Viridiplantae</taxon>
        <taxon>Streptophyta</taxon>
        <taxon>Embryophyta</taxon>
        <taxon>Tracheophyta</taxon>
        <taxon>Spermatophyta</taxon>
        <taxon>Magnoliopsida</taxon>
        <taxon>eudicotyledons</taxon>
        <taxon>Gunneridae</taxon>
        <taxon>Pentapetalae</taxon>
        <taxon>rosids</taxon>
        <taxon>fabids</taxon>
        <taxon>Malpighiales</taxon>
        <taxon>Salicaceae</taxon>
        <taxon>Saliceae</taxon>
        <taxon>Populus</taxon>
    </lineage>
</organism>
<evidence type="ECO:0000313" key="1">
    <source>
        <dbReference type="EMBL" id="KAL3609509.1"/>
    </source>
</evidence>
<reference evidence="1 2" key="1">
    <citation type="journal article" date="2024" name="Plant Biotechnol. J.">
        <title>Genome and CRISPR/Cas9 system of a widespread forest tree (Populus alba) in the world.</title>
        <authorList>
            <person name="Liu Y.J."/>
            <person name="Jiang P.F."/>
            <person name="Han X.M."/>
            <person name="Li X.Y."/>
            <person name="Wang H.M."/>
            <person name="Wang Y.J."/>
            <person name="Wang X.X."/>
            <person name="Zeng Q.Y."/>
        </authorList>
    </citation>
    <scope>NUCLEOTIDE SEQUENCE [LARGE SCALE GENOMIC DNA]</scope>
    <source>
        <strain evidence="2">cv. PAL-ZL1</strain>
    </source>
</reference>
<gene>
    <name evidence="1" type="ORF">D5086_000529</name>
</gene>
<dbReference type="Proteomes" id="UP000309997">
    <property type="component" value="Unassembled WGS sequence"/>
</dbReference>
<evidence type="ECO:0000313" key="2">
    <source>
        <dbReference type="Proteomes" id="UP000309997"/>
    </source>
</evidence>
<dbReference type="EMBL" id="RCHU02000001">
    <property type="protein sequence ID" value="KAL3609509.1"/>
    <property type="molecule type" value="Genomic_DNA"/>
</dbReference>
<comment type="caution">
    <text evidence="1">The sequence shown here is derived from an EMBL/GenBank/DDBJ whole genome shotgun (WGS) entry which is preliminary data.</text>
</comment>
<sequence>MEVIYQTEYSLRSQVVPNGKWSYILKSDDDLCPGCKKDEKLKEPKREETQDEDGISVRFMDEVAVVPGSYSKSSKMKKTIPLERLREQYNHRNAST</sequence>
<keyword evidence="2" id="KW-1185">Reference proteome</keyword>